<dbReference type="InterPro" id="IPR006070">
    <property type="entry name" value="Sua5-like_dom"/>
</dbReference>
<keyword evidence="6" id="KW-0862">Zinc</keyword>
<dbReference type="SUPFAM" id="SSF55821">
    <property type="entry name" value="YrdC/RibB"/>
    <property type="match status" value="1"/>
</dbReference>
<dbReference type="SUPFAM" id="SSF53067">
    <property type="entry name" value="Actin-like ATPase domain"/>
    <property type="match status" value="1"/>
</dbReference>
<dbReference type="InterPro" id="IPR001792">
    <property type="entry name" value="Acylphosphatase-like_dom"/>
</dbReference>
<feature type="domain" description="Acylphosphatase-like" evidence="10">
    <location>
        <begin position="3"/>
        <end position="89"/>
    </location>
</feature>
<dbReference type="Pfam" id="PF17788">
    <property type="entry name" value="HypF_C"/>
    <property type="match status" value="1"/>
</dbReference>
<keyword evidence="4" id="KW-0479">Metal-binding</keyword>
<evidence type="ECO:0000256" key="6">
    <source>
        <dbReference type="ARBA" id="ARBA00022833"/>
    </source>
</evidence>
<dbReference type="InterPro" id="IPR043129">
    <property type="entry name" value="ATPase_NBD"/>
</dbReference>
<sequence length="779" mass="87400">MPTYSIHITGQVQGIGFRPFVYRLAQQFRLCGWVSNQMDGVHIKVHGKEQTVQQFYQHLSAKTPPLAHIQSLSVVRTKDEAFDSFQIHKAPTATTAKLVLTPDLAMCADCRSEVKDRYNRRYQYAFTTCTSCGPRYSIMAKLPYDREHTTMVPFVMCEACAQEYDDPDNRRYYSQTNSCPQCPVTLTFYNARKHLITTDQQHIIPATVKLLQEDKIIAVKGLGGYLLMADATNAQTIARLRERKHRPSKPFALMYPNLEMALQDVILSKEEKKLLLSPEAPIVLAQTKNHPTSGIQAALIAPHLDKLGIMLPYTPLFELLLTQFGKPVVATSANRKGSHIVFRDEEAFEQLVGIADFILTNDREILVAQDDSVVQFTPKHRQKITLRRSRGIAPSFETALGNSESITNSLALGADLKGTFAFTTAGNTYVSQYLGDLTNYENLLNYERSLKQLSNLIDFKPSRILTDKHPAYASVQFGKKLAQRLSVPRVEVQHHEAHFAAVLAENQLLESTEPVLGVIWDGNGLGNAGLIRGGEFLLFENNSISPLAQLAPYPHLLGDKMAQEPRVAALALCFNLEGATEILRPYFTEVEWQLYQKLLQSEQYTSQTTSMGRVFDAAAALLGLCSRNTYEGEAALLLESVASRASEAHELVGYTLEAFDGHNLPVKNVFRQMIEDVQRGIIKQQIAARFHDTLVNMIESIATFYSLQKIAFSGGVFQNSLLVDLILEKLSPNFQLYFHQQLPPNDACVSFGQLAWMKLKDKQKVRADEPASEQKYTIQ</sequence>
<evidence type="ECO:0000256" key="7">
    <source>
        <dbReference type="ARBA" id="ARBA00048220"/>
    </source>
</evidence>
<protein>
    <recommendedName>
        <fullName evidence="8">Carbamoyltransferase</fullName>
        <ecNumber evidence="8">6.2.-.-</ecNumber>
    </recommendedName>
</protein>
<dbReference type="Pfam" id="PF07503">
    <property type="entry name" value="zf-HYPF"/>
    <property type="match status" value="2"/>
</dbReference>
<evidence type="ECO:0000259" key="10">
    <source>
        <dbReference type="PROSITE" id="PS51160"/>
    </source>
</evidence>
<keyword evidence="9" id="KW-0378">Hydrolase</keyword>
<keyword evidence="13" id="KW-1185">Reference proteome</keyword>
<dbReference type="PROSITE" id="PS51163">
    <property type="entry name" value="YRDC"/>
    <property type="match status" value="1"/>
</dbReference>
<dbReference type="InterPro" id="IPR004421">
    <property type="entry name" value="Carbamoyltransferase_HypF"/>
</dbReference>
<name>A0ABW5D1Y3_9BACT</name>
<dbReference type="InterPro" id="IPR055128">
    <property type="entry name" value="HypF_C_2"/>
</dbReference>
<evidence type="ECO:0000256" key="9">
    <source>
        <dbReference type="PROSITE-ProRule" id="PRU00520"/>
    </source>
</evidence>
<dbReference type="GO" id="GO:0016874">
    <property type="term" value="F:ligase activity"/>
    <property type="evidence" value="ECO:0007669"/>
    <property type="project" value="UniProtKB-KW"/>
</dbReference>
<feature type="active site" evidence="9">
    <location>
        <position position="18"/>
    </location>
</feature>
<dbReference type="Gene3D" id="3.30.420.40">
    <property type="match status" value="1"/>
</dbReference>
<dbReference type="Pfam" id="PF22521">
    <property type="entry name" value="HypF_C_2"/>
    <property type="match status" value="1"/>
</dbReference>
<dbReference type="EMBL" id="JBHUIM010000002">
    <property type="protein sequence ID" value="MFD2247897.1"/>
    <property type="molecule type" value="Genomic_DNA"/>
</dbReference>
<evidence type="ECO:0000256" key="5">
    <source>
        <dbReference type="ARBA" id="ARBA00022771"/>
    </source>
</evidence>
<feature type="domain" description="YrdC-like" evidence="11">
    <location>
        <begin position="201"/>
        <end position="391"/>
    </location>
</feature>
<comment type="pathway">
    <text evidence="1">Protein modification; [NiFe] hydrogenase maturation.</text>
</comment>
<gene>
    <name evidence="12" type="primary">hypF</name>
    <name evidence="12" type="ORF">ACFSKP_16640</name>
</gene>
<evidence type="ECO:0000256" key="3">
    <source>
        <dbReference type="ARBA" id="ARBA00022598"/>
    </source>
</evidence>
<accession>A0ABW5D1Y3</accession>
<comment type="similarity">
    <text evidence="2 8">Belongs to the carbamoyltransferase HypF family.</text>
</comment>
<feature type="active site" evidence="9">
    <location>
        <position position="36"/>
    </location>
</feature>
<dbReference type="PANTHER" id="PTHR42959:SF1">
    <property type="entry name" value="CARBAMOYLTRANSFERASE HYPF"/>
    <property type="match status" value="1"/>
</dbReference>
<comment type="catalytic activity">
    <reaction evidence="9">
        <text>an acyl phosphate + H2O = a carboxylate + phosphate + H(+)</text>
        <dbReference type="Rhea" id="RHEA:14965"/>
        <dbReference type="ChEBI" id="CHEBI:15377"/>
        <dbReference type="ChEBI" id="CHEBI:15378"/>
        <dbReference type="ChEBI" id="CHEBI:29067"/>
        <dbReference type="ChEBI" id="CHEBI:43474"/>
        <dbReference type="ChEBI" id="CHEBI:59918"/>
        <dbReference type="EC" id="3.6.1.7"/>
    </reaction>
</comment>
<evidence type="ECO:0000313" key="13">
    <source>
        <dbReference type="Proteomes" id="UP001597374"/>
    </source>
</evidence>
<comment type="caution">
    <text evidence="12">The sequence shown here is derived from an EMBL/GenBank/DDBJ whole genome shotgun (WGS) entry which is preliminary data.</text>
</comment>
<reference evidence="13" key="1">
    <citation type="journal article" date="2019" name="Int. J. Syst. Evol. Microbiol.">
        <title>The Global Catalogue of Microorganisms (GCM) 10K type strain sequencing project: providing services to taxonomists for standard genome sequencing and annotation.</title>
        <authorList>
            <consortium name="The Broad Institute Genomics Platform"/>
            <consortium name="The Broad Institute Genome Sequencing Center for Infectious Disease"/>
            <person name="Wu L."/>
            <person name="Ma J."/>
        </authorList>
    </citation>
    <scope>NUCLEOTIDE SEQUENCE [LARGE SCALE GENOMIC DNA]</scope>
    <source>
        <strain evidence="13">CGMCC 4.1782</strain>
    </source>
</reference>
<keyword evidence="5" id="KW-0863">Zinc-finger</keyword>
<evidence type="ECO:0000259" key="11">
    <source>
        <dbReference type="PROSITE" id="PS51163"/>
    </source>
</evidence>
<dbReference type="InterPro" id="IPR036046">
    <property type="entry name" value="Acylphosphatase-like_dom_sf"/>
</dbReference>
<dbReference type="Gene3D" id="3.90.870.50">
    <property type="match status" value="1"/>
</dbReference>
<dbReference type="PROSITE" id="PS51160">
    <property type="entry name" value="ACYLPHOSPHATASE_3"/>
    <property type="match status" value="1"/>
</dbReference>
<dbReference type="InterPro" id="IPR041440">
    <property type="entry name" value="HypF_C"/>
</dbReference>
<dbReference type="PANTHER" id="PTHR42959">
    <property type="entry name" value="CARBAMOYLTRANSFERASE"/>
    <property type="match status" value="1"/>
</dbReference>
<dbReference type="EC" id="6.2.-.-" evidence="8"/>
<evidence type="ECO:0000256" key="8">
    <source>
        <dbReference type="PIRNR" id="PIRNR006256"/>
    </source>
</evidence>
<evidence type="ECO:0000256" key="1">
    <source>
        <dbReference type="ARBA" id="ARBA00004711"/>
    </source>
</evidence>
<dbReference type="InterPro" id="IPR011125">
    <property type="entry name" value="Znf_HypF"/>
</dbReference>
<dbReference type="Gene3D" id="3.30.420.360">
    <property type="match status" value="1"/>
</dbReference>
<proteinExistence type="inferred from homology"/>
<dbReference type="NCBIfam" id="TIGR00143">
    <property type="entry name" value="hypF"/>
    <property type="match status" value="1"/>
</dbReference>
<keyword evidence="3 12" id="KW-0436">Ligase</keyword>
<dbReference type="Gene3D" id="3.30.110.120">
    <property type="match status" value="1"/>
</dbReference>
<dbReference type="RefSeq" id="WP_317233147.1">
    <property type="nucleotide sequence ID" value="NZ_JALPRR010000003.1"/>
</dbReference>
<dbReference type="InterPro" id="IPR051060">
    <property type="entry name" value="Carbamoyltrans_HypF-like"/>
</dbReference>
<evidence type="ECO:0000256" key="2">
    <source>
        <dbReference type="ARBA" id="ARBA00008097"/>
    </source>
</evidence>
<dbReference type="Pfam" id="PF01300">
    <property type="entry name" value="Sua5_yciO_yrdC"/>
    <property type="match status" value="1"/>
</dbReference>
<comment type="catalytic activity">
    <reaction evidence="7">
        <text>C-terminal L-cysteinyl-[HypE protein] + carbamoyl phosphate + ATP + H2O = C-terminal S-carboxamide-L-cysteinyl-[HypE protein] + AMP + phosphate + diphosphate + H(+)</text>
        <dbReference type="Rhea" id="RHEA:55636"/>
        <dbReference type="Rhea" id="RHEA-COMP:14247"/>
        <dbReference type="Rhea" id="RHEA-COMP:14392"/>
        <dbReference type="ChEBI" id="CHEBI:15377"/>
        <dbReference type="ChEBI" id="CHEBI:15378"/>
        <dbReference type="ChEBI" id="CHEBI:30616"/>
        <dbReference type="ChEBI" id="CHEBI:33019"/>
        <dbReference type="ChEBI" id="CHEBI:43474"/>
        <dbReference type="ChEBI" id="CHEBI:58228"/>
        <dbReference type="ChEBI" id="CHEBI:76913"/>
        <dbReference type="ChEBI" id="CHEBI:139126"/>
        <dbReference type="ChEBI" id="CHEBI:456215"/>
    </reaction>
</comment>
<organism evidence="12 13">
    <name type="scientific">Pontibacter ruber</name>
    <dbReference type="NCBI Taxonomy" id="1343895"/>
    <lineage>
        <taxon>Bacteria</taxon>
        <taxon>Pseudomonadati</taxon>
        <taxon>Bacteroidota</taxon>
        <taxon>Cytophagia</taxon>
        <taxon>Cytophagales</taxon>
        <taxon>Hymenobacteraceae</taxon>
        <taxon>Pontibacter</taxon>
    </lineage>
</organism>
<dbReference type="Pfam" id="PF00708">
    <property type="entry name" value="Acylphosphatase"/>
    <property type="match status" value="1"/>
</dbReference>
<evidence type="ECO:0000256" key="4">
    <source>
        <dbReference type="ARBA" id="ARBA00022723"/>
    </source>
</evidence>
<dbReference type="Proteomes" id="UP001597374">
    <property type="component" value="Unassembled WGS sequence"/>
</dbReference>
<dbReference type="InterPro" id="IPR017945">
    <property type="entry name" value="DHBP_synth_RibB-like_a/b_dom"/>
</dbReference>
<evidence type="ECO:0000313" key="12">
    <source>
        <dbReference type="EMBL" id="MFD2247897.1"/>
    </source>
</evidence>
<dbReference type="PIRSF" id="PIRSF006256">
    <property type="entry name" value="CMPcnvr_hdrg_mat"/>
    <property type="match status" value="1"/>
</dbReference>
<dbReference type="SUPFAM" id="SSF54975">
    <property type="entry name" value="Acylphosphatase/BLUF domain-like"/>
    <property type="match status" value="1"/>
</dbReference>